<sequence length="436" mass="48618">MKKTMLTAALAVSVFCATVEMTEAGVPPVEFQVSLNNAESEFFTVEVKGTAYERGFQHGAALRKVIRPTLNRFKYDMIEHFLTSLGTDKTYQDYKTYFYSQTGLFQTAMRHAPELVAEIRGIADGASLAFEDVFIYNLNFDETFWVLEAMTGIDPMLAMEKSQQGLAPSGHCSHGSVWGEGKVSIGYTLDWTRHFEGSQALIKHVKEDGTVLLMTTYAGTLIGHGINATQGYTFTPHSKFQLAHDVQHGLAQIFIYRKLLEAGSVDQAVQYLQQVKPAAGLAYALSDKNGTRTFEVSANQVAEFKTDGNWMAVANVARANNDLSASYQAEFNLQGKSIEIDKLPQGYWAFNQDSVQRFALLEANIAKQTPAQMGPQQWQALFSQKPLNKPVDSDMATSNLWHVVEIDEHYIDYHVSAGNPGNLPLEPYRFMYNPKP</sequence>
<evidence type="ECO:0000313" key="2">
    <source>
        <dbReference type="EMBL" id="RJG42272.1"/>
    </source>
</evidence>
<feature type="domain" description="Peptidase C45 hydrolase" evidence="1">
    <location>
        <begin position="214"/>
        <end position="309"/>
    </location>
</feature>
<dbReference type="Pfam" id="PF03417">
    <property type="entry name" value="AAT"/>
    <property type="match status" value="1"/>
</dbReference>
<reference evidence="2 3" key="2">
    <citation type="submission" date="2019-01" db="EMBL/GenBank/DDBJ databases">
        <title>Motilimonas pumilus sp. nov., isolated from the gut of sea cucumber (Apostichopus japonicus).</title>
        <authorList>
            <person name="Wang F.-Q."/>
            <person name="Ren L.-H."/>
            <person name="Lin Y.-W."/>
            <person name="Sun G.-H."/>
            <person name="Du Z.-J."/>
            <person name="Zhao J.-X."/>
            <person name="Liu X.-J."/>
            <person name="Liu L.-J."/>
        </authorList>
    </citation>
    <scope>NUCLEOTIDE SEQUENCE [LARGE SCALE GENOMIC DNA]</scope>
    <source>
        <strain evidence="2 3">PLHSC7-2</strain>
    </source>
</reference>
<accession>A0A418YCQ5</accession>
<dbReference type="OrthoDB" id="8109453at2"/>
<dbReference type="NCBIfam" id="NF040521">
    <property type="entry name" value="C45_proenzyme"/>
    <property type="match status" value="1"/>
</dbReference>
<proteinExistence type="predicted"/>
<dbReference type="RefSeq" id="WP_119911463.1">
    <property type="nucleotide sequence ID" value="NZ_QZCH01000019.1"/>
</dbReference>
<protein>
    <recommendedName>
        <fullName evidence="1">Peptidase C45 hydrolase domain-containing protein</fullName>
    </recommendedName>
</protein>
<comment type="caution">
    <text evidence="2">The sequence shown here is derived from an EMBL/GenBank/DDBJ whole genome shotgun (WGS) entry which is preliminary data.</text>
</comment>
<dbReference type="PANTHER" id="PTHR34180">
    <property type="entry name" value="PEPTIDASE C45"/>
    <property type="match status" value="1"/>
</dbReference>
<dbReference type="Gene3D" id="1.10.10.2120">
    <property type="match status" value="1"/>
</dbReference>
<organism evidence="2 3">
    <name type="scientific">Motilimonas pumila</name>
    <dbReference type="NCBI Taxonomy" id="2303987"/>
    <lineage>
        <taxon>Bacteria</taxon>
        <taxon>Pseudomonadati</taxon>
        <taxon>Pseudomonadota</taxon>
        <taxon>Gammaproteobacteria</taxon>
        <taxon>Alteromonadales</taxon>
        <taxon>Alteromonadales genera incertae sedis</taxon>
        <taxon>Motilimonas</taxon>
    </lineage>
</organism>
<reference evidence="2 3" key="1">
    <citation type="submission" date="2018-09" db="EMBL/GenBank/DDBJ databases">
        <authorList>
            <person name="Wang F."/>
        </authorList>
    </citation>
    <scope>NUCLEOTIDE SEQUENCE [LARGE SCALE GENOMIC DNA]</scope>
    <source>
        <strain evidence="2 3">PLHSC7-2</strain>
    </source>
</reference>
<dbReference type="EMBL" id="QZCH01000019">
    <property type="protein sequence ID" value="RJG42272.1"/>
    <property type="molecule type" value="Genomic_DNA"/>
</dbReference>
<evidence type="ECO:0000313" key="3">
    <source>
        <dbReference type="Proteomes" id="UP000283255"/>
    </source>
</evidence>
<keyword evidence="3" id="KW-1185">Reference proteome</keyword>
<name>A0A418YCQ5_9GAMM</name>
<dbReference type="InterPro" id="IPR047794">
    <property type="entry name" value="C45_proenzyme-like"/>
</dbReference>
<dbReference type="InterPro" id="IPR005079">
    <property type="entry name" value="Peptidase_C45_hydrolase"/>
</dbReference>
<dbReference type="InterPro" id="IPR047801">
    <property type="entry name" value="Peptidase_C45"/>
</dbReference>
<dbReference type="AlphaFoldDB" id="A0A418YCQ5"/>
<evidence type="ECO:0000259" key="1">
    <source>
        <dbReference type="Pfam" id="PF03417"/>
    </source>
</evidence>
<dbReference type="Proteomes" id="UP000283255">
    <property type="component" value="Unassembled WGS sequence"/>
</dbReference>
<dbReference type="Gene3D" id="3.60.60.10">
    <property type="entry name" value="Penicillin V Acylase, Chain A"/>
    <property type="match status" value="1"/>
</dbReference>
<gene>
    <name evidence="2" type="ORF">D1Z90_14315</name>
</gene>
<dbReference type="PANTHER" id="PTHR34180:SF1">
    <property type="entry name" value="BETA-ALANYL-DOPAMINE_CARCININE HYDROLASE"/>
    <property type="match status" value="1"/>
</dbReference>